<protein>
    <submittedName>
        <fullName evidence="9">DivIVA domain-containing protein</fullName>
    </submittedName>
</protein>
<feature type="region of interest" description="Disordered" evidence="8">
    <location>
        <begin position="143"/>
        <end position="170"/>
    </location>
</feature>
<dbReference type="PANTHER" id="PTHR35794">
    <property type="entry name" value="CELL DIVISION PROTEIN DIVIVA"/>
    <property type="match status" value="1"/>
</dbReference>
<evidence type="ECO:0000256" key="8">
    <source>
        <dbReference type="SAM" id="MobiDB-lite"/>
    </source>
</evidence>
<name>A0A841H1W4_9BACT</name>
<keyword evidence="6" id="KW-0131">Cell cycle</keyword>
<gene>
    <name evidence="9" type="ORF">HNQ61_003643</name>
</gene>
<comment type="similarity">
    <text evidence="2">Belongs to the DivIVA family.</text>
</comment>
<dbReference type="Proteomes" id="UP000582837">
    <property type="component" value="Unassembled WGS sequence"/>
</dbReference>
<dbReference type="Pfam" id="PF05103">
    <property type="entry name" value="DivIVA"/>
    <property type="match status" value="1"/>
</dbReference>
<comment type="subcellular location">
    <subcellularLocation>
        <location evidence="1">Cytoplasm</location>
    </subcellularLocation>
</comment>
<dbReference type="AlphaFoldDB" id="A0A841H1W4"/>
<dbReference type="InterPro" id="IPR019933">
    <property type="entry name" value="DivIVA_domain"/>
</dbReference>
<dbReference type="GO" id="GO:0005737">
    <property type="term" value="C:cytoplasm"/>
    <property type="evidence" value="ECO:0007669"/>
    <property type="project" value="UniProtKB-SubCell"/>
</dbReference>
<dbReference type="GO" id="GO:0051301">
    <property type="term" value="P:cell division"/>
    <property type="evidence" value="ECO:0007669"/>
    <property type="project" value="UniProtKB-KW"/>
</dbReference>
<evidence type="ECO:0000256" key="1">
    <source>
        <dbReference type="ARBA" id="ARBA00004496"/>
    </source>
</evidence>
<feature type="coiled-coil region" evidence="7">
    <location>
        <begin position="63"/>
        <end position="90"/>
    </location>
</feature>
<keyword evidence="10" id="KW-1185">Reference proteome</keyword>
<evidence type="ECO:0000256" key="6">
    <source>
        <dbReference type="ARBA" id="ARBA00023306"/>
    </source>
</evidence>
<keyword evidence="3" id="KW-0963">Cytoplasm</keyword>
<dbReference type="RefSeq" id="WP_170035423.1">
    <property type="nucleotide sequence ID" value="NZ_JABDTL010000001.1"/>
</dbReference>
<feature type="compositionally biased region" description="Acidic residues" evidence="8">
    <location>
        <begin position="161"/>
        <end position="170"/>
    </location>
</feature>
<dbReference type="Gene3D" id="6.10.250.660">
    <property type="match status" value="1"/>
</dbReference>
<dbReference type="PANTHER" id="PTHR35794:SF2">
    <property type="entry name" value="CELL DIVISION PROTEIN DIVIVA"/>
    <property type="match status" value="1"/>
</dbReference>
<dbReference type="InterPro" id="IPR007793">
    <property type="entry name" value="DivIVA_fam"/>
</dbReference>
<dbReference type="NCBIfam" id="TIGR03544">
    <property type="entry name" value="DivI1A_domain"/>
    <property type="match status" value="1"/>
</dbReference>
<evidence type="ECO:0000256" key="3">
    <source>
        <dbReference type="ARBA" id="ARBA00022490"/>
    </source>
</evidence>
<evidence type="ECO:0000313" key="9">
    <source>
        <dbReference type="EMBL" id="MBB6071983.1"/>
    </source>
</evidence>
<evidence type="ECO:0000313" key="10">
    <source>
        <dbReference type="Proteomes" id="UP000582837"/>
    </source>
</evidence>
<organism evidence="9 10">
    <name type="scientific">Longimicrobium terrae</name>
    <dbReference type="NCBI Taxonomy" id="1639882"/>
    <lineage>
        <taxon>Bacteria</taxon>
        <taxon>Pseudomonadati</taxon>
        <taxon>Gemmatimonadota</taxon>
        <taxon>Longimicrobiia</taxon>
        <taxon>Longimicrobiales</taxon>
        <taxon>Longimicrobiaceae</taxon>
        <taxon>Longimicrobium</taxon>
    </lineage>
</organism>
<proteinExistence type="inferred from homology"/>
<evidence type="ECO:0000256" key="7">
    <source>
        <dbReference type="SAM" id="Coils"/>
    </source>
</evidence>
<feature type="compositionally biased region" description="Basic and acidic residues" evidence="8">
    <location>
        <begin position="143"/>
        <end position="160"/>
    </location>
</feature>
<evidence type="ECO:0000256" key="2">
    <source>
        <dbReference type="ARBA" id="ARBA00009008"/>
    </source>
</evidence>
<dbReference type="EMBL" id="JACHIA010000011">
    <property type="protein sequence ID" value="MBB6071983.1"/>
    <property type="molecule type" value="Genomic_DNA"/>
</dbReference>
<accession>A0A841H1W4</accession>
<evidence type="ECO:0000256" key="5">
    <source>
        <dbReference type="ARBA" id="ARBA00023054"/>
    </source>
</evidence>
<evidence type="ECO:0000256" key="4">
    <source>
        <dbReference type="ARBA" id="ARBA00022618"/>
    </source>
</evidence>
<keyword evidence="4" id="KW-0132">Cell division</keyword>
<sequence length="170" mass="19625">MIDLTPLDVKKKKGDFRRVVRGYDPAAVDDFLETVSARMEELVREGMTLNARVEGMTDAMSAYRDRERAMNEALVSAQQLREEMREQAAREADLVLREARAEAERIVGEARRQATQAVEALRRIQGQRVRFLRIFRTLLERQQHELDQEEERTPHLGRGDDFDDPDAQAG</sequence>
<reference evidence="9 10" key="1">
    <citation type="submission" date="2020-08" db="EMBL/GenBank/DDBJ databases">
        <title>Genomic Encyclopedia of Type Strains, Phase IV (KMG-IV): sequencing the most valuable type-strain genomes for metagenomic binning, comparative biology and taxonomic classification.</title>
        <authorList>
            <person name="Goeker M."/>
        </authorList>
    </citation>
    <scope>NUCLEOTIDE SEQUENCE [LARGE SCALE GENOMIC DNA]</scope>
    <source>
        <strain evidence="9 10">DSM 29007</strain>
    </source>
</reference>
<keyword evidence="5 7" id="KW-0175">Coiled coil</keyword>
<comment type="caution">
    <text evidence="9">The sequence shown here is derived from an EMBL/GenBank/DDBJ whole genome shotgun (WGS) entry which is preliminary data.</text>
</comment>